<feature type="transmembrane region" description="Helical" evidence="1">
    <location>
        <begin position="73"/>
        <end position="92"/>
    </location>
</feature>
<evidence type="ECO:0000256" key="1">
    <source>
        <dbReference type="SAM" id="Phobius"/>
    </source>
</evidence>
<feature type="transmembrane region" description="Helical" evidence="1">
    <location>
        <begin position="43"/>
        <end position="61"/>
    </location>
</feature>
<keyword evidence="1" id="KW-0812">Transmembrane</keyword>
<sequence length="174" mass="20002">MQVAIALWQYNLPLVHLNTIGEALLYMKVYHDEFVDEKTKRSIRVIAVIFLVFAALDSFWLEGFGRINSYTNLAESIIIISLGLLYFERTLIGRRRTQLQRVPLFVATIGIILYLSGTVVLYLATNHFIQLNDEYNTRLMYLINSVLVLVLGLLFSRAFILVKPQPQPHTLSAR</sequence>
<proteinExistence type="predicted"/>
<dbReference type="Proteomes" id="UP000273500">
    <property type="component" value="Unassembled WGS sequence"/>
</dbReference>
<accession>A0A428KPA6</accession>
<gene>
    <name evidence="2" type="ORF">EI291_11165</name>
</gene>
<evidence type="ECO:0000313" key="3">
    <source>
        <dbReference type="Proteomes" id="UP000273500"/>
    </source>
</evidence>
<reference evidence="2 3" key="1">
    <citation type="submission" date="2018-12" db="EMBL/GenBank/DDBJ databases">
        <authorList>
            <person name="Feng G."/>
            <person name="Zhu H."/>
        </authorList>
    </citation>
    <scope>NUCLEOTIDE SEQUENCE [LARGE SCALE GENOMIC DNA]</scope>
    <source>
        <strain evidence="2 3">KCTC 12533</strain>
    </source>
</reference>
<keyword evidence="1" id="KW-1133">Transmembrane helix</keyword>
<comment type="caution">
    <text evidence="2">The sequence shown here is derived from an EMBL/GenBank/DDBJ whole genome shotgun (WGS) entry which is preliminary data.</text>
</comment>
<keyword evidence="1" id="KW-0472">Membrane</keyword>
<protein>
    <submittedName>
        <fullName evidence="2">Uncharacterized protein</fullName>
    </submittedName>
</protein>
<evidence type="ECO:0000313" key="2">
    <source>
        <dbReference type="EMBL" id="RSK48284.1"/>
    </source>
</evidence>
<keyword evidence="3" id="KW-1185">Reference proteome</keyword>
<dbReference type="EMBL" id="RWIT01000005">
    <property type="protein sequence ID" value="RSK48284.1"/>
    <property type="molecule type" value="Genomic_DNA"/>
</dbReference>
<feature type="transmembrane region" description="Helical" evidence="1">
    <location>
        <begin position="139"/>
        <end position="162"/>
    </location>
</feature>
<feature type="transmembrane region" description="Helical" evidence="1">
    <location>
        <begin position="104"/>
        <end position="124"/>
    </location>
</feature>
<dbReference type="RefSeq" id="WP_125419910.1">
    <property type="nucleotide sequence ID" value="NZ_RWIT01000005.1"/>
</dbReference>
<dbReference type="OrthoDB" id="880589at2"/>
<organism evidence="2 3">
    <name type="scientific">Hymenobacter rigui</name>
    <dbReference type="NCBI Taxonomy" id="334424"/>
    <lineage>
        <taxon>Bacteria</taxon>
        <taxon>Pseudomonadati</taxon>
        <taxon>Bacteroidota</taxon>
        <taxon>Cytophagia</taxon>
        <taxon>Cytophagales</taxon>
        <taxon>Hymenobacteraceae</taxon>
        <taxon>Hymenobacter</taxon>
    </lineage>
</organism>
<dbReference type="AlphaFoldDB" id="A0A428KPA6"/>
<name>A0A428KPA6_9BACT</name>